<evidence type="ECO:0000256" key="1">
    <source>
        <dbReference type="SAM" id="MobiDB-lite"/>
    </source>
</evidence>
<feature type="compositionally biased region" description="Polar residues" evidence="1">
    <location>
        <begin position="915"/>
        <end position="926"/>
    </location>
</feature>
<comment type="caution">
    <text evidence="2">The sequence shown here is derived from an EMBL/GenBank/DDBJ whole genome shotgun (WGS) entry which is preliminary data.</text>
</comment>
<sequence>MKSSAPSATPGGPGSSGTAQPAAAASAAPLTPCPLAGLHPGDARHEIMEIRRRSGGWSTGSQRELQLPSTSSGSPLADRAKDNLGASGGGTIGQGAKKRTAKGAAARGREGQGDNGEQDGEPQFTKVNRLLFRASDLMPESPSGPSGMPTPAAHRTANDEHGTESGGGGPLRLSPSGASGVSGLAAPGPTHQMSGDGVGTEASDVDPNPPLPRAPTPESKAADDELGTESEMLLPAAAYENDNLLETGEINSPSTRTEAEPELEDTAALDAGEQIGAPNESSEECEMRVVLKRSASAPPFDSANIMGRLQWRPNKKLRLDDLDVAMTGLASGVSTPGPQLDAIHALFPSVPLCYDSDAVTGRVWCPLNMRNEFDPHWKEWPKNWNHPKIPGEGTCDMSDVLGHDSAAPEMVHECIASHASKGTLFSATMENLAAATATIDECGYDPVNDPLEIKISKSHLQQLQSQPFLFPATGTNPFTGARLPRFGDMCLNSLYRPSSQPNPLPPGVDVPPVLPSTNFRGAKFIKENNILRIPKEWWQSVTPGGELGTGLVGFSWNDEKENEGEPPVGDADIGFFFEEFCAAEQQGAAGEKEGDGNHPKAATKIAAGIDRSPEDAMEVEQPAQASPTMSPKDNEHEGKESNGDHPKAAMEVAAGTDRSSEVEMDVEQPAQASPAELPSAHQTKEPSDNQVNTEPEAATEQEAHEAETSTTPMDIDQPEDTETQTPALAMEEEEENKATAPTAANQPTKQATQEEAVVHTSTSEAAMPHPPPPTTTTTTQPAAQRSSSIARLDITNLPLSTAASLHREAREAARASMSAPAYYHTSPPHDTTTQQQQSHGTGTGTGTTETSSPAGFATLTTQQTLTPLHEEGPQEGEGDGRVVVGQNEGREDDDDDENDDDGGGGRRRRTDWPSWASSSMDRFSQG</sequence>
<reference evidence="2" key="2">
    <citation type="submission" date="2023-05" db="EMBL/GenBank/DDBJ databases">
        <authorList>
            <consortium name="Lawrence Berkeley National Laboratory"/>
            <person name="Steindorff A."/>
            <person name="Hensen N."/>
            <person name="Bonometti L."/>
            <person name="Westerberg I."/>
            <person name="Brannstrom I.O."/>
            <person name="Guillou S."/>
            <person name="Cros-Aarteil S."/>
            <person name="Calhoun S."/>
            <person name="Haridas S."/>
            <person name="Kuo A."/>
            <person name="Mondo S."/>
            <person name="Pangilinan J."/>
            <person name="Riley R."/>
            <person name="Labutti K."/>
            <person name="Andreopoulos B."/>
            <person name="Lipzen A."/>
            <person name="Chen C."/>
            <person name="Yanf M."/>
            <person name="Daum C."/>
            <person name="Ng V."/>
            <person name="Clum A."/>
            <person name="Ohm R."/>
            <person name="Martin F."/>
            <person name="Silar P."/>
            <person name="Natvig D."/>
            <person name="Lalanne C."/>
            <person name="Gautier V."/>
            <person name="Ament-Velasquez S.L."/>
            <person name="Kruys A."/>
            <person name="Hutchinson M.I."/>
            <person name="Powell A.J."/>
            <person name="Barry K."/>
            <person name="Miller A.N."/>
            <person name="Grigoriev I.V."/>
            <person name="Debuchy R."/>
            <person name="Gladieux P."/>
            <person name="Thoren M.H."/>
            <person name="Johannesson H."/>
        </authorList>
    </citation>
    <scope>NUCLEOTIDE SEQUENCE</scope>
    <source>
        <strain evidence="2">CBS 538.74</strain>
    </source>
</reference>
<gene>
    <name evidence="2" type="ORF">C8A00DRAFT_36063</name>
</gene>
<feature type="region of interest" description="Disordered" evidence="1">
    <location>
        <begin position="1"/>
        <end position="226"/>
    </location>
</feature>
<proteinExistence type="predicted"/>
<feature type="compositionally biased region" description="Basic and acidic residues" evidence="1">
    <location>
        <begin position="41"/>
        <end position="52"/>
    </location>
</feature>
<feature type="compositionally biased region" description="Polar residues" evidence="1">
    <location>
        <begin position="59"/>
        <end position="74"/>
    </location>
</feature>
<accession>A0AAN6VJE4</accession>
<evidence type="ECO:0000313" key="2">
    <source>
        <dbReference type="EMBL" id="KAK4151276.1"/>
    </source>
</evidence>
<reference evidence="2" key="1">
    <citation type="journal article" date="2023" name="Mol. Phylogenet. Evol.">
        <title>Genome-scale phylogeny and comparative genomics of the fungal order Sordariales.</title>
        <authorList>
            <person name="Hensen N."/>
            <person name="Bonometti L."/>
            <person name="Westerberg I."/>
            <person name="Brannstrom I.O."/>
            <person name="Guillou S."/>
            <person name="Cros-Aarteil S."/>
            <person name="Calhoun S."/>
            <person name="Haridas S."/>
            <person name="Kuo A."/>
            <person name="Mondo S."/>
            <person name="Pangilinan J."/>
            <person name="Riley R."/>
            <person name="LaButti K."/>
            <person name="Andreopoulos B."/>
            <person name="Lipzen A."/>
            <person name="Chen C."/>
            <person name="Yan M."/>
            <person name="Daum C."/>
            <person name="Ng V."/>
            <person name="Clum A."/>
            <person name="Steindorff A."/>
            <person name="Ohm R.A."/>
            <person name="Martin F."/>
            <person name="Silar P."/>
            <person name="Natvig D.O."/>
            <person name="Lalanne C."/>
            <person name="Gautier V."/>
            <person name="Ament-Velasquez S.L."/>
            <person name="Kruys A."/>
            <person name="Hutchinson M.I."/>
            <person name="Powell A.J."/>
            <person name="Barry K."/>
            <person name="Miller A.N."/>
            <person name="Grigoriev I.V."/>
            <person name="Debuchy R."/>
            <person name="Gladieux P."/>
            <person name="Hiltunen Thoren M."/>
            <person name="Johannesson H."/>
        </authorList>
    </citation>
    <scope>NUCLEOTIDE SEQUENCE</scope>
    <source>
        <strain evidence="2">CBS 538.74</strain>
    </source>
</reference>
<feature type="compositionally biased region" description="Acidic residues" evidence="1">
    <location>
        <begin position="890"/>
        <end position="902"/>
    </location>
</feature>
<feature type="compositionally biased region" description="Low complexity" evidence="1">
    <location>
        <begin position="138"/>
        <end position="151"/>
    </location>
</feature>
<dbReference type="EMBL" id="MU857023">
    <property type="protein sequence ID" value="KAK4151276.1"/>
    <property type="molecule type" value="Genomic_DNA"/>
</dbReference>
<evidence type="ECO:0000313" key="3">
    <source>
        <dbReference type="Proteomes" id="UP001302745"/>
    </source>
</evidence>
<dbReference type="Proteomes" id="UP001302745">
    <property type="component" value="Unassembled WGS sequence"/>
</dbReference>
<keyword evidence="3" id="KW-1185">Reference proteome</keyword>
<feature type="region of interest" description="Disordered" evidence="1">
    <location>
        <begin position="610"/>
        <end position="926"/>
    </location>
</feature>
<organism evidence="2 3">
    <name type="scientific">Chaetomidium leptoderma</name>
    <dbReference type="NCBI Taxonomy" id="669021"/>
    <lineage>
        <taxon>Eukaryota</taxon>
        <taxon>Fungi</taxon>
        <taxon>Dikarya</taxon>
        <taxon>Ascomycota</taxon>
        <taxon>Pezizomycotina</taxon>
        <taxon>Sordariomycetes</taxon>
        <taxon>Sordariomycetidae</taxon>
        <taxon>Sordariales</taxon>
        <taxon>Chaetomiaceae</taxon>
        <taxon>Chaetomidium</taxon>
    </lineage>
</organism>
<name>A0AAN6VJE4_9PEZI</name>
<dbReference type="AlphaFoldDB" id="A0AAN6VJE4"/>
<protein>
    <submittedName>
        <fullName evidence="2">Uncharacterized protein</fullName>
    </submittedName>
</protein>
<feature type="compositionally biased region" description="Polar residues" evidence="1">
    <location>
        <begin position="742"/>
        <end position="764"/>
    </location>
</feature>
<feature type="compositionally biased region" description="Basic and acidic residues" evidence="1">
    <location>
        <begin position="632"/>
        <end position="648"/>
    </location>
</feature>
<feature type="compositionally biased region" description="Low complexity" evidence="1">
    <location>
        <begin position="1"/>
        <end position="30"/>
    </location>
</feature>
<feature type="compositionally biased region" description="Low complexity" evidence="1">
    <location>
        <begin position="814"/>
        <end position="866"/>
    </location>
</feature>